<dbReference type="OrthoDB" id="9805935at2"/>
<name>A0A291M120_9RHOB</name>
<dbReference type="InterPro" id="IPR008867">
    <property type="entry name" value="ThiG"/>
</dbReference>
<feature type="active site" description="Schiff-base intermediate with DXP" evidence="8">
    <location>
        <position position="97"/>
    </location>
</feature>
<evidence type="ECO:0000256" key="7">
    <source>
        <dbReference type="ARBA" id="ARBA00049897"/>
    </source>
</evidence>
<accession>A0A291M120</accession>
<comment type="function">
    <text evidence="1 8">Catalyzes the rearrangement of 1-deoxy-D-xylulose 5-phosphate (DXP) to produce the thiazole phosphate moiety of thiamine. Sulfur is provided by the thiocarboxylate moiety of the carrier protein ThiS. In vitro, sulfur can be provided by H(2)S.</text>
</comment>
<dbReference type="RefSeq" id="WP_097373709.1">
    <property type="nucleotide sequence ID" value="NZ_CP021404.1"/>
</dbReference>
<feature type="binding site" evidence="8">
    <location>
        <begin position="185"/>
        <end position="186"/>
    </location>
    <ligand>
        <name>1-deoxy-D-xylulose 5-phosphate</name>
        <dbReference type="ChEBI" id="CHEBI:57792"/>
    </ligand>
</feature>
<evidence type="ECO:0000256" key="1">
    <source>
        <dbReference type="ARBA" id="ARBA00002834"/>
    </source>
</evidence>
<feature type="binding site" evidence="8">
    <location>
        <begin position="207"/>
        <end position="208"/>
    </location>
    <ligand>
        <name>1-deoxy-D-xylulose 5-phosphate</name>
        <dbReference type="ChEBI" id="CHEBI:57792"/>
    </ligand>
</feature>
<dbReference type="AlphaFoldDB" id="A0A291M120"/>
<comment type="subcellular location">
    <subcellularLocation>
        <location evidence="8">Cytoplasm</location>
    </subcellularLocation>
</comment>
<feature type="domain" description="Thiazole synthase ThiG" evidence="9">
    <location>
        <begin position="4"/>
        <end position="250"/>
    </location>
</feature>
<evidence type="ECO:0000259" key="9">
    <source>
        <dbReference type="Pfam" id="PF05690"/>
    </source>
</evidence>
<dbReference type="EMBL" id="CP021404">
    <property type="protein sequence ID" value="ATI42622.1"/>
    <property type="molecule type" value="Genomic_DNA"/>
</dbReference>
<gene>
    <name evidence="8" type="primary">thiG</name>
    <name evidence="10" type="ORF">CBW24_11810</name>
</gene>
<comment type="pathway">
    <text evidence="2 8">Cofactor biosynthesis; thiamine diphosphate biosynthesis.</text>
</comment>
<dbReference type="InterPro" id="IPR033983">
    <property type="entry name" value="Thiazole_synthase_ThiG"/>
</dbReference>
<proteinExistence type="inferred from homology"/>
<dbReference type="KEGG" id="cmag:CBW24_11810"/>
<evidence type="ECO:0000313" key="11">
    <source>
        <dbReference type="Proteomes" id="UP000219050"/>
    </source>
</evidence>
<sequence>MPVFYGTEITSRLMLGTAQYPSPKALREAFRRSGAGIATVSLRREAGGEGGAGEAFWQMIRDLNIPVLPNTAGCHSVREAVTTAHMAREVFDTRWIKLEVIGHADTLQPDPFGLLEAARILTEDGFQVFPYTTEDGVLGGRLLEAGCEVLMPWGAPIGTGLGLNNIYGLRSLRAQFPDVPMVIDAGLGLPSQAAQALELGFDAVLLNTAVAKAGDPATMAEGFARALEAGRLAYEADPMEPRDMAAPSTPVLGLAVLE</sequence>
<reference evidence="10 11" key="1">
    <citation type="submission" date="2017-05" db="EMBL/GenBank/DDBJ databases">
        <title>Comparative genomic and metabolic analysis of manganese-oxidizing mechanisms in Celeribater manganoxidans DY25T: its adaption to the environment of polymetallic nodule.</title>
        <authorList>
            <person name="Wang X."/>
        </authorList>
    </citation>
    <scope>NUCLEOTIDE SEQUENCE [LARGE SCALE GENOMIC DNA]</scope>
    <source>
        <strain evidence="10 11">DY25</strain>
    </source>
</reference>
<organism evidence="10 11">
    <name type="scientific">Pacificitalea manganoxidans</name>
    <dbReference type="NCBI Taxonomy" id="1411902"/>
    <lineage>
        <taxon>Bacteria</taxon>
        <taxon>Pseudomonadati</taxon>
        <taxon>Pseudomonadota</taxon>
        <taxon>Alphaproteobacteria</taxon>
        <taxon>Rhodobacterales</taxon>
        <taxon>Paracoccaceae</taxon>
        <taxon>Pacificitalea</taxon>
    </lineage>
</organism>
<dbReference type="Proteomes" id="UP000219050">
    <property type="component" value="Chromosome"/>
</dbReference>
<evidence type="ECO:0000256" key="3">
    <source>
        <dbReference type="ARBA" id="ARBA00011960"/>
    </source>
</evidence>
<evidence type="ECO:0000256" key="5">
    <source>
        <dbReference type="ARBA" id="ARBA00022977"/>
    </source>
</evidence>
<dbReference type="PANTHER" id="PTHR34266">
    <property type="entry name" value="THIAZOLE SYNTHASE"/>
    <property type="match status" value="1"/>
</dbReference>
<dbReference type="CDD" id="cd04728">
    <property type="entry name" value="ThiG"/>
    <property type="match status" value="1"/>
</dbReference>
<keyword evidence="6 8" id="KW-0704">Schiff base</keyword>
<evidence type="ECO:0000256" key="6">
    <source>
        <dbReference type="ARBA" id="ARBA00023270"/>
    </source>
</evidence>
<comment type="similarity">
    <text evidence="8">Belongs to the ThiG family.</text>
</comment>
<dbReference type="PANTHER" id="PTHR34266:SF2">
    <property type="entry name" value="THIAZOLE SYNTHASE"/>
    <property type="match status" value="1"/>
</dbReference>
<dbReference type="EC" id="2.8.1.10" evidence="3 8"/>
<dbReference type="GO" id="GO:0009229">
    <property type="term" value="P:thiamine diphosphate biosynthetic process"/>
    <property type="evidence" value="ECO:0007669"/>
    <property type="project" value="UniProtKB-UniRule"/>
</dbReference>
<dbReference type="Gene3D" id="3.20.20.70">
    <property type="entry name" value="Aldolase class I"/>
    <property type="match status" value="1"/>
</dbReference>
<keyword evidence="4 8" id="KW-0808">Transferase</keyword>
<dbReference type="GO" id="GO:0005737">
    <property type="term" value="C:cytoplasm"/>
    <property type="evidence" value="ECO:0007669"/>
    <property type="project" value="UniProtKB-SubCell"/>
</dbReference>
<keyword evidence="5 8" id="KW-0784">Thiamine biosynthesis</keyword>
<evidence type="ECO:0000256" key="2">
    <source>
        <dbReference type="ARBA" id="ARBA00004948"/>
    </source>
</evidence>
<protein>
    <recommendedName>
        <fullName evidence="3 8">Thiazole synthase</fullName>
        <ecNumber evidence="3 8">2.8.1.10</ecNumber>
    </recommendedName>
</protein>
<dbReference type="HAMAP" id="MF_00443">
    <property type="entry name" value="ThiG"/>
    <property type="match status" value="1"/>
</dbReference>
<keyword evidence="8" id="KW-0963">Cytoplasm</keyword>
<dbReference type="InterPro" id="IPR013785">
    <property type="entry name" value="Aldolase_TIM"/>
</dbReference>
<evidence type="ECO:0000256" key="8">
    <source>
        <dbReference type="HAMAP-Rule" id="MF_00443"/>
    </source>
</evidence>
<evidence type="ECO:0000256" key="4">
    <source>
        <dbReference type="ARBA" id="ARBA00022679"/>
    </source>
</evidence>
<feature type="binding site" evidence="8">
    <location>
        <position position="158"/>
    </location>
    <ligand>
        <name>1-deoxy-D-xylulose 5-phosphate</name>
        <dbReference type="ChEBI" id="CHEBI:57792"/>
    </ligand>
</feature>
<dbReference type="GO" id="GO:1990107">
    <property type="term" value="F:thiazole synthase activity"/>
    <property type="evidence" value="ECO:0007669"/>
    <property type="project" value="UniProtKB-EC"/>
</dbReference>
<comment type="subunit">
    <text evidence="8">Homotetramer. Forms heterodimers with either ThiH or ThiS.</text>
</comment>
<keyword evidence="11" id="KW-1185">Reference proteome</keyword>
<comment type="catalytic activity">
    <reaction evidence="7 8">
        <text>[ThiS sulfur-carrier protein]-C-terminal-Gly-aminoethanethioate + 2-iminoacetate + 1-deoxy-D-xylulose 5-phosphate = [ThiS sulfur-carrier protein]-C-terminal Gly-Gly + 2-[(2R,5Z)-2-carboxy-4-methylthiazol-5(2H)-ylidene]ethyl phosphate + 2 H2O + H(+)</text>
        <dbReference type="Rhea" id="RHEA:26297"/>
        <dbReference type="Rhea" id="RHEA-COMP:12909"/>
        <dbReference type="Rhea" id="RHEA-COMP:19908"/>
        <dbReference type="ChEBI" id="CHEBI:15377"/>
        <dbReference type="ChEBI" id="CHEBI:15378"/>
        <dbReference type="ChEBI" id="CHEBI:57792"/>
        <dbReference type="ChEBI" id="CHEBI:62899"/>
        <dbReference type="ChEBI" id="CHEBI:77846"/>
        <dbReference type="ChEBI" id="CHEBI:90778"/>
        <dbReference type="ChEBI" id="CHEBI:232372"/>
        <dbReference type="EC" id="2.8.1.10"/>
    </reaction>
</comment>
<evidence type="ECO:0000313" key="10">
    <source>
        <dbReference type="EMBL" id="ATI42622.1"/>
    </source>
</evidence>
<dbReference type="UniPathway" id="UPA00060"/>
<dbReference type="Pfam" id="PF05690">
    <property type="entry name" value="ThiG"/>
    <property type="match status" value="1"/>
</dbReference>
<dbReference type="SUPFAM" id="SSF110399">
    <property type="entry name" value="ThiG-like"/>
    <property type="match status" value="1"/>
</dbReference>